<dbReference type="Proteomes" id="UP001208689">
    <property type="component" value="Chromosome"/>
</dbReference>
<dbReference type="SUPFAM" id="SSF51556">
    <property type="entry name" value="Metallo-dependent hydrolases"/>
    <property type="match status" value="1"/>
</dbReference>
<gene>
    <name evidence="3" type="ORF">NEF87_001082</name>
</gene>
<proteinExistence type="predicted"/>
<dbReference type="EMBL" id="CP104013">
    <property type="protein sequence ID" value="UYP44797.1"/>
    <property type="molecule type" value="Genomic_DNA"/>
</dbReference>
<dbReference type="InterPro" id="IPR032465">
    <property type="entry name" value="ACMSD"/>
</dbReference>
<evidence type="ECO:0000313" key="3">
    <source>
        <dbReference type="EMBL" id="UYP44797.1"/>
    </source>
</evidence>
<dbReference type="PANTHER" id="PTHR21240:SF28">
    <property type="entry name" value="ISO-OROTATE DECARBOXYLASE (EUROFUNG)"/>
    <property type="match status" value="1"/>
</dbReference>
<dbReference type="InterPro" id="IPR032466">
    <property type="entry name" value="Metal_Hydrolase"/>
</dbReference>
<accession>A0ABY6HQX5</accession>
<dbReference type="InterPro" id="IPR006680">
    <property type="entry name" value="Amidohydro-rel"/>
</dbReference>
<keyword evidence="4" id="KW-1185">Reference proteome</keyword>
<evidence type="ECO:0000259" key="2">
    <source>
        <dbReference type="Pfam" id="PF04909"/>
    </source>
</evidence>
<evidence type="ECO:0000256" key="1">
    <source>
        <dbReference type="ARBA" id="ARBA00023239"/>
    </source>
</evidence>
<name>A0ABY6HQX5_9ARCH</name>
<feature type="domain" description="Amidohydrolase-related" evidence="2">
    <location>
        <begin position="80"/>
        <end position="331"/>
    </location>
</feature>
<reference evidence="3" key="1">
    <citation type="submission" date="2022-09" db="EMBL/GenBank/DDBJ databases">
        <title>Actin cytoskeleton and complex cell architecture in an #Asgard archaeon.</title>
        <authorList>
            <person name="Ponce Toledo R.I."/>
            <person name="Schleper C."/>
            <person name="Rodrigues Oliveira T."/>
            <person name="Wollweber F."/>
            <person name="Xu J."/>
            <person name="Rittmann S."/>
            <person name="Klingl A."/>
            <person name="Pilhofer M."/>
        </authorList>
    </citation>
    <scope>NUCLEOTIDE SEQUENCE</scope>
    <source>
        <strain evidence="3">B-35</strain>
    </source>
</reference>
<dbReference type="Pfam" id="PF04909">
    <property type="entry name" value="Amidohydro_2"/>
    <property type="match status" value="1"/>
</dbReference>
<protein>
    <recommendedName>
        <fullName evidence="2">Amidohydrolase-related domain-containing protein</fullName>
    </recommendedName>
</protein>
<organism evidence="3 4">
    <name type="scientific">Candidatus Lokiarchaeum ossiferum</name>
    <dbReference type="NCBI Taxonomy" id="2951803"/>
    <lineage>
        <taxon>Archaea</taxon>
        <taxon>Promethearchaeati</taxon>
        <taxon>Promethearchaeota</taxon>
        <taxon>Promethearchaeia</taxon>
        <taxon>Promethearchaeales</taxon>
        <taxon>Promethearchaeaceae</taxon>
        <taxon>Candidatus Lokiarchaeum</taxon>
    </lineage>
</organism>
<evidence type="ECO:0000313" key="4">
    <source>
        <dbReference type="Proteomes" id="UP001208689"/>
    </source>
</evidence>
<keyword evidence="1" id="KW-0456">Lyase</keyword>
<dbReference type="PANTHER" id="PTHR21240">
    <property type="entry name" value="2-AMINO-3-CARBOXYLMUCONATE-6-SEMIALDEHYDE DECARBOXYLASE"/>
    <property type="match status" value="1"/>
</dbReference>
<dbReference type="Gene3D" id="3.20.20.140">
    <property type="entry name" value="Metal-dependent hydrolases"/>
    <property type="match status" value="1"/>
</dbReference>
<sequence length="335" mass="39220">MVKNNSLSTFASNNLDSEYSLLPSKYIGPKFDAHTHVWSSRALEKNIQYAQDFNIQRMLAIVNTNLIKKISPDLHDMITFARFFPSLQFLQGKPSKAAKSIDKYYSQGFSVIKLWFAPRFSVYTKKFSREKEGASKLSNPMYEPMFSRIEDLDLVFLVHNSDPDIWYQNVYVPESKYGSKESHLHEFEEFLKKYPKMKVLGAHFGAQPENLVNLGRWFDTYPNFYVDASSARWMARELSRNPANSNTFLKKYHNRILWGSDLSFGWQRKKKKPLYYYTRYLTYQALFETNVVNLPLPFTDPDSRMGTVINGLDLPLEVLEDIYWKNASKLFSCRI</sequence>